<evidence type="ECO:0000313" key="2">
    <source>
        <dbReference type="EMBL" id="GEL95182.1"/>
    </source>
</evidence>
<dbReference type="AlphaFoldDB" id="A0A511JB18"/>
<evidence type="ECO:0000313" key="3">
    <source>
        <dbReference type="Proteomes" id="UP000321720"/>
    </source>
</evidence>
<feature type="region of interest" description="Disordered" evidence="1">
    <location>
        <begin position="1"/>
        <end position="36"/>
    </location>
</feature>
<protein>
    <submittedName>
        <fullName evidence="2">Uncharacterized protein</fullName>
    </submittedName>
</protein>
<dbReference type="EMBL" id="BJWG01000007">
    <property type="protein sequence ID" value="GEL95182.1"/>
    <property type="molecule type" value="Genomic_DNA"/>
</dbReference>
<evidence type="ECO:0000256" key="1">
    <source>
        <dbReference type="SAM" id="MobiDB-lite"/>
    </source>
</evidence>
<sequence length="508" mass="53912">MPSARETPPTPAQEAIITRMPQDDEETGAASTVSRLTDAESRVLELVRHDRPHGAGPAAKVVAGARAALLGAPEGAPVPEGEIALDRATIALEGGLLAARDRLDQRLAASVGGSRTPPAELQVGAGFHVGASEPDTTERLTVTSDADVDRDPTETVPQIPPGSTLVHIGSPKTGSTSIQYGVHRARGELGKYGVRYPGQAAHHRREMNMLRSAPDIRELPIAAELAAGGFTRALLSDETLATFGGDVPRRVHDLVGDEGHIALVLRNVASLLPSLWQQDVKKGDPRSQEQWLSDGEQDPRIFNIFDESDGENVVSRWAGEFGADRMVVIILDQSAPERLFNVFESMLGMPSGTLAVSQLNRGMTAPEIEIIRSLNARVRSGPAVLPRVQRALQHYGAVDGLMARTPVPGEPKPALPAASADLAVRLADSLIDALASSGVRVVGDPAELRRLPRLTDDVPPVDPAVLAEISASALHGMLLAGADEIARIEGFDLRGWQEKLGRTRGSSA</sequence>
<gene>
    <name evidence="2" type="ORF">CCO02nite_18400</name>
</gene>
<reference evidence="2 3" key="1">
    <citation type="submission" date="2019-07" db="EMBL/GenBank/DDBJ databases">
        <title>Whole genome shotgun sequence of Cellulomonas composti NBRC 100758.</title>
        <authorList>
            <person name="Hosoyama A."/>
            <person name="Uohara A."/>
            <person name="Ohji S."/>
            <person name="Ichikawa N."/>
        </authorList>
    </citation>
    <scope>NUCLEOTIDE SEQUENCE [LARGE SCALE GENOMIC DNA]</scope>
    <source>
        <strain evidence="2 3">NBRC 100758</strain>
    </source>
</reference>
<organism evidence="2 3">
    <name type="scientific">Cellulomonas composti</name>
    <dbReference type="NCBI Taxonomy" id="266130"/>
    <lineage>
        <taxon>Bacteria</taxon>
        <taxon>Bacillati</taxon>
        <taxon>Actinomycetota</taxon>
        <taxon>Actinomycetes</taxon>
        <taxon>Micrococcales</taxon>
        <taxon>Cellulomonadaceae</taxon>
        <taxon>Cellulomonas</taxon>
    </lineage>
</organism>
<accession>A0A511JB18</accession>
<dbReference type="Proteomes" id="UP000321720">
    <property type="component" value="Unassembled WGS sequence"/>
</dbReference>
<proteinExistence type="predicted"/>
<name>A0A511JB18_9CELL</name>
<comment type="caution">
    <text evidence="2">The sequence shown here is derived from an EMBL/GenBank/DDBJ whole genome shotgun (WGS) entry which is preliminary data.</text>
</comment>
<keyword evidence="3" id="KW-1185">Reference proteome</keyword>